<gene>
    <name evidence="1" type="ORF">EHQ59_08235</name>
</gene>
<organism evidence="1 2">
    <name type="scientific">Leptospira kemamanensis</name>
    <dbReference type="NCBI Taxonomy" id="2484942"/>
    <lineage>
        <taxon>Bacteria</taxon>
        <taxon>Pseudomonadati</taxon>
        <taxon>Spirochaetota</taxon>
        <taxon>Spirochaetia</taxon>
        <taxon>Leptospirales</taxon>
        <taxon>Leptospiraceae</taxon>
        <taxon>Leptospira</taxon>
    </lineage>
</organism>
<protein>
    <submittedName>
        <fullName evidence="1">FMN-binding negative transcriptional regulator</fullName>
    </submittedName>
</protein>
<dbReference type="RefSeq" id="WP_135619177.1">
    <property type="nucleotide sequence ID" value="NZ_RQGG01000020.1"/>
</dbReference>
<dbReference type="Gene3D" id="2.30.110.10">
    <property type="entry name" value="Electron Transport, Fmn-binding Protein, Chain A"/>
    <property type="match status" value="1"/>
</dbReference>
<dbReference type="EMBL" id="RQGG01000020">
    <property type="protein sequence ID" value="TGL53983.1"/>
    <property type="molecule type" value="Genomic_DNA"/>
</dbReference>
<sequence>MYIPEPFRMNPSTMIQFVKENAFGILISSLENTNEATHLPLILSEDHKYLFGHFAKPNPQKNANGKEMLCIFTGPHCYISPSWYETNDSVPTWNYTAVHIKGILTYLEDPIEIQKGLETLVQTFETENSSYQFKEVDEKYLLGLKKGIIPFRIQITNWEGKEKLSQNNSVERRKRVIQNLERMPGENEKAIANLMKQSLDQNS</sequence>
<dbReference type="Pfam" id="PF04299">
    <property type="entry name" value="FMN_bind_2"/>
    <property type="match status" value="1"/>
</dbReference>
<evidence type="ECO:0000313" key="1">
    <source>
        <dbReference type="EMBL" id="TGL53983.1"/>
    </source>
</evidence>
<dbReference type="OrthoDB" id="9794948at2"/>
<name>A0A4R9JQ13_9LEPT</name>
<proteinExistence type="predicted"/>
<dbReference type="SUPFAM" id="SSF50475">
    <property type="entry name" value="FMN-binding split barrel"/>
    <property type="match status" value="1"/>
</dbReference>
<accession>A0A4R9JQ13</accession>
<dbReference type="PANTHER" id="PTHR35802">
    <property type="entry name" value="PROTEASE SYNTHASE AND SPORULATION PROTEIN PAI 2"/>
    <property type="match status" value="1"/>
</dbReference>
<dbReference type="PIRSF" id="PIRSF010372">
    <property type="entry name" value="PaiB"/>
    <property type="match status" value="1"/>
</dbReference>
<keyword evidence="2" id="KW-1185">Reference proteome</keyword>
<comment type="caution">
    <text evidence="1">The sequence shown here is derived from an EMBL/GenBank/DDBJ whole genome shotgun (WGS) entry which is preliminary data.</text>
</comment>
<dbReference type="Proteomes" id="UP000297609">
    <property type="component" value="Unassembled WGS sequence"/>
</dbReference>
<dbReference type="AlphaFoldDB" id="A0A4R9JQ13"/>
<reference evidence="1" key="1">
    <citation type="journal article" date="2019" name="PLoS Negl. Trop. Dis.">
        <title>Revisiting the worldwide diversity of Leptospira species in the environment.</title>
        <authorList>
            <person name="Vincent A.T."/>
            <person name="Schiettekatte O."/>
            <person name="Bourhy P."/>
            <person name="Veyrier F.J."/>
            <person name="Picardeau M."/>
        </authorList>
    </citation>
    <scope>NUCLEOTIDE SEQUENCE [LARGE SCALE GENOMIC DNA]</scope>
    <source>
        <strain evidence="1">201702454</strain>
    </source>
</reference>
<dbReference type="InterPro" id="IPR007396">
    <property type="entry name" value="TR_PAI2-type"/>
</dbReference>
<dbReference type="PANTHER" id="PTHR35802:SF1">
    <property type="entry name" value="PROTEASE SYNTHASE AND SPORULATION PROTEIN PAI 2"/>
    <property type="match status" value="1"/>
</dbReference>
<dbReference type="InterPro" id="IPR012349">
    <property type="entry name" value="Split_barrel_FMN-bd"/>
</dbReference>
<evidence type="ECO:0000313" key="2">
    <source>
        <dbReference type="Proteomes" id="UP000297609"/>
    </source>
</evidence>